<dbReference type="InterPro" id="IPR053520">
    <property type="entry name" value="Transposase_Tn903"/>
</dbReference>
<protein>
    <submittedName>
        <fullName evidence="2">Transposase DDE domain protein</fullName>
    </submittedName>
</protein>
<dbReference type="Proteomes" id="UP000020735">
    <property type="component" value="Unassembled WGS sequence"/>
</dbReference>
<evidence type="ECO:0000313" key="3">
    <source>
        <dbReference type="Proteomes" id="UP000020735"/>
    </source>
</evidence>
<dbReference type="InterPro" id="IPR053172">
    <property type="entry name" value="Tn903_transposase"/>
</dbReference>
<sequence length="310" mass="35888">MKKPTHKIYRTTNWSSYNRALINRGNISIWLDPKTQWYAQSQGKQGRNQTYSDTAIQCCLMIKLLFRLSLRMVTGFVQSLIKLSGLDWTAPDYSTLCRRQKHIDIAISYQKSSDGLHLLVDSTGLKFLGEGEWKRKKHGAEYRRQWRKLHIAIDAKTLQIRAVQLTTNNVSDSQVLEDLLAQIPLDEPIDSVYTDGAYDTKHCRQVILDRDAHAIIPPRKNAKPWKDQQARSIERNELLKTVKRLGRSLWKKWSGYHRRSLVETKMHCIKLLGDKLTARSFSSQVNEIHARIAVLNKFTELGRPHTQVVT</sequence>
<dbReference type="NCBIfam" id="NF033579">
    <property type="entry name" value="transpos_IS5_2"/>
    <property type="match status" value="1"/>
</dbReference>
<dbReference type="PANTHER" id="PTHR34631:SF3">
    <property type="entry name" value="ISSOD12 TRANSPOSASE TNPA_ISSOD12"/>
    <property type="match status" value="1"/>
</dbReference>
<organism evidence="2 3">
    <name type="scientific">Acinetobacter baumannii 99063</name>
    <dbReference type="NCBI Taxonomy" id="1310630"/>
    <lineage>
        <taxon>Bacteria</taxon>
        <taxon>Pseudomonadati</taxon>
        <taxon>Pseudomonadota</taxon>
        <taxon>Gammaproteobacteria</taxon>
        <taxon>Moraxellales</taxon>
        <taxon>Moraxellaceae</taxon>
        <taxon>Acinetobacter</taxon>
        <taxon>Acinetobacter calcoaceticus/baumannii complex</taxon>
    </lineage>
</organism>
<evidence type="ECO:0000259" key="1">
    <source>
        <dbReference type="Pfam" id="PF13737"/>
    </source>
</evidence>
<dbReference type="AlphaFoldDB" id="A0A009R6H7"/>
<accession>A0A009R6H7</accession>
<gene>
    <name evidence="2" type="ORF">J529_4518</name>
</gene>
<comment type="caution">
    <text evidence="2">The sequence shown here is derived from an EMBL/GenBank/DDBJ whole genome shotgun (WGS) entry which is preliminary data.</text>
</comment>
<name>A0A009R6H7_ACIBA</name>
<proteinExistence type="predicted"/>
<dbReference type="PANTHER" id="PTHR34631">
    <property type="match status" value="1"/>
</dbReference>
<dbReference type="Pfam" id="PF13737">
    <property type="entry name" value="DDE_Tnp_1_5"/>
    <property type="match status" value="1"/>
</dbReference>
<reference evidence="2 3" key="1">
    <citation type="submission" date="2014-02" db="EMBL/GenBank/DDBJ databases">
        <title>Comparative genomics and transcriptomics to identify genetic mechanisms underlying the emergence of carbapenem resistant Acinetobacter baumannii (CRAb).</title>
        <authorList>
            <person name="Harris A.D."/>
            <person name="Johnson K.J."/>
            <person name="George J."/>
            <person name="Shefchek K."/>
            <person name="Daugherty S.C."/>
            <person name="Parankush S."/>
            <person name="Sadzewicz L."/>
            <person name="Tallon L."/>
            <person name="Sengamalay N."/>
            <person name="Hazen T.H."/>
            <person name="Rasko D.A."/>
        </authorList>
    </citation>
    <scope>NUCLEOTIDE SEQUENCE [LARGE SCALE GENOMIC DNA]</scope>
    <source>
        <strain evidence="2 3">99063</strain>
    </source>
</reference>
<feature type="domain" description="Transposase DDE" evidence="1">
    <location>
        <begin position="22"/>
        <end position="130"/>
    </location>
</feature>
<dbReference type="RefSeq" id="WP_032069534.1">
    <property type="nucleotide sequence ID" value="NZ_JEXJ01000301.1"/>
</dbReference>
<dbReference type="EMBL" id="JEXJ01000301">
    <property type="protein sequence ID" value="EXC36672.1"/>
    <property type="molecule type" value="Genomic_DNA"/>
</dbReference>
<dbReference type="InterPro" id="IPR025668">
    <property type="entry name" value="Tnp_DDE_dom"/>
</dbReference>
<evidence type="ECO:0000313" key="2">
    <source>
        <dbReference type="EMBL" id="EXC36672.1"/>
    </source>
</evidence>
<dbReference type="PATRIC" id="fig|1310630.3.peg.4154"/>